<evidence type="ECO:0000313" key="3">
    <source>
        <dbReference type="EMBL" id="MBE9077329.1"/>
    </source>
</evidence>
<name>A0A8J7DQX8_9CYAN</name>
<evidence type="ECO:0000256" key="2">
    <source>
        <dbReference type="ARBA" id="ARBA00022723"/>
    </source>
</evidence>
<comment type="caution">
    <text evidence="3">The sequence shown here is derived from an EMBL/GenBank/DDBJ whole genome shotgun (WGS) entry which is preliminary data.</text>
</comment>
<dbReference type="InterPro" id="IPR034660">
    <property type="entry name" value="DinB/YfiT-like"/>
</dbReference>
<accession>A0A8J7DQX8</accession>
<proteinExistence type="inferred from homology"/>
<dbReference type="RefSeq" id="WP_193905986.1">
    <property type="nucleotide sequence ID" value="NZ_JADEXG010000015.1"/>
</dbReference>
<dbReference type="Gene3D" id="1.20.120.450">
    <property type="entry name" value="dinb family like domain"/>
    <property type="match status" value="1"/>
</dbReference>
<dbReference type="Proteomes" id="UP000636505">
    <property type="component" value="Unassembled WGS sequence"/>
</dbReference>
<gene>
    <name evidence="3" type="ORF">IQ241_08475</name>
</gene>
<evidence type="ECO:0000256" key="1">
    <source>
        <dbReference type="ARBA" id="ARBA00008635"/>
    </source>
</evidence>
<sequence length="205" mass="22965">MSFAEILVPPLPPIKSFSNPFVQKIRDHQVCFHRAIDSFKEEDSDFKPTEDTLTVASQVLHVVIANEYFLSGMFGPYEGYAPLCEREAVKDMTWITMADERALGAVIDVQRWPLAAAASTSLRKALVLFDGVMDAAVEMFGSRTVEEIEKSFSPESPVVPADYTHVDILDCMIDYIAHHRGALVAYAHLLGRSQKSLILSYPKLW</sequence>
<organism evidence="3 4">
    <name type="scientific">Vasconcelosia minhoensis LEGE 07310</name>
    <dbReference type="NCBI Taxonomy" id="915328"/>
    <lineage>
        <taxon>Bacteria</taxon>
        <taxon>Bacillati</taxon>
        <taxon>Cyanobacteriota</taxon>
        <taxon>Cyanophyceae</taxon>
        <taxon>Nodosilineales</taxon>
        <taxon>Cymatolegaceae</taxon>
        <taxon>Vasconcelosia</taxon>
        <taxon>Vasconcelosia minhoensis</taxon>
    </lineage>
</organism>
<evidence type="ECO:0008006" key="5">
    <source>
        <dbReference type="Google" id="ProtNLM"/>
    </source>
</evidence>
<evidence type="ECO:0000313" key="4">
    <source>
        <dbReference type="Proteomes" id="UP000636505"/>
    </source>
</evidence>
<reference evidence="3" key="1">
    <citation type="submission" date="2020-10" db="EMBL/GenBank/DDBJ databases">
        <authorList>
            <person name="Castelo-Branco R."/>
            <person name="Eusebio N."/>
            <person name="Adriana R."/>
            <person name="Vieira A."/>
            <person name="Brugerolle De Fraissinette N."/>
            <person name="Rezende De Castro R."/>
            <person name="Schneider M.P."/>
            <person name="Vasconcelos V."/>
            <person name="Leao P.N."/>
        </authorList>
    </citation>
    <scope>NUCLEOTIDE SEQUENCE</scope>
    <source>
        <strain evidence="3">LEGE 07310</strain>
    </source>
</reference>
<dbReference type="SUPFAM" id="SSF109854">
    <property type="entry name" value="DinB/YfiT-like putative metalloenzymes"/>
    <property type="match status" value="1"/>
</dbReference>
<protein>
    <recommendedName>
        <fullName evidence="5">DinB-like domain-containing protein</fullName>
    </recommendedName>
</protein>
<comment type="similarity">
    <text evidence="1">Belongs to the DinB family.</text>
</comment>
<dbReference type="GO" id="GO:0046872">
    <property type="term" value="F:metal ion binding"/>
    <property type="evidence" value="ECO:0007669"/>
    <property type="project" value="UniProtKB-KW"/>
</dbReference>
<keyword evidence="4" id="KW-1185">Reference proteome</keyword>
<dbReference type="EMBL" id="JADEXG010000015">
    <property type="protein sequence ID" value="MBE9077329.1"/>
    <property type="molecule type" value="Genomic_DNA"/>
</dbReference>
<dbReference type="Pfam" id="PF05163">
    <property type="entry name" value="DinB"/>
    <property type="match status" value="1"/>
</dbReference>
<dbReference type="AlphaFoldDB" id="A0A8J7DQX8"/>
<keyword evidence="2" id="KW-0479">Metal-binding</keyword>
<dbReference type="InterPro" id="IPR007837">
    <property type="entry name" value="DinB"/>
</dbReference>